<reference evidence="3 4" key="1">
    <citation type="journal article" date="2017" name="Nat. Commun.">
        <title>Genome assembly with in vitro proximity ligation data and whole-genome triplication in lettuce.</title>
        <authorList>
            <person name="Reyes-Chin-Wo S."/>
            <person name="Wang Z."/>
            <person name="Yang X."/>
            <person name="Kozik A."/>
            <person name="Arikit S."/>
            <person name="Song C."/>
            <person name="Xia L."/>
            <person name="Froenicke L."/>
            <person name="Lavelle D.O."/>
            <person name="Truco M.J."/>
            <person name="Xia R."/>
            <person name="Zhu S."/>
            <person name="Xu C."/>
            <person name="Xu H."/>
            <person name="Xu X."/>
            <person name="Cox K."/>
            <person name="Korf I."/>
            <person name="Meyers B.C."/>
            <person name="Michelmore R.W."/>
        </authorList>
    </citation>
    <scope>NUCLEOTIDE SEQUENCE [LARGE SCALE GENOMIC DNA]</scope>
    <source>
        <strain evidence="4">cv. Salinas</strain>
        <tissue evidence="3">Seedlings</tissue>
    </source>
</reference>
<dbReference type="InterPro" id="IPR001245">
    <property type="entry name" value="Ser-Thr/Tyr_kinase_cat_dom"/>
</dbReference>
<name>A0A9R1XJ30_LACSA</name>
<proteinExistence type="predicted"/>
<dbReference type="PANTHER" id="PTHR27006">
    <property type="entry name" value="PROMASTIGOTE SURFACE ANTIGEN PROTEIN PSA"/>
    <property type="match status" value="1"/>
</dbReference>
<dbReference type="InterPro" id="IPR011009">
    <property type="entry name" value="Kinase-like_dom_sf"/>
</dbReference>
<dbReference type="SUPFAM" id="SSF56112">
    <property type="entry name" value="Protein kinase-like (PK-like)"/>
    <property type="match status" value="1"/>
</dbReference>
<dbReference type="Proteomes" id="UP000235145">
    <property type="component" value="Unassembled WGS sequence"/>
</dbReference>
<protein>
    <recommendedName>
        <fullName evidence="2">Serine-threonine/tyrosine-protein kinase catalytic domain-containing protein</fullName>
    </recommendedName>
</protein>
<dbReference type="GO" id="GO:0004672">
    <property type="term" value="F:protein kinase activity"/>
    <property type="evidence" value="ECO:0007669"/>
    <property type="project" value="InterPro"/>
</dbReference>
<evidence type="ECO:0000256" key="1">
    <source>
        <dbReference type="SAM" id="MobiDB-lite"/>
    </source>
</evidence>
<sequence length="193" mass="21287">MYANTNFFFLIHSSLIYSGYMAPEYAMHGQFSVKSDVFSFGVLVLEMVTGQKNQCFRSGDNVEDLLSFAWKSWRNGTVADIIDATLKTGSGSLRDVIRSIHIGLLCVQENVIDRPTMASVVLMLNSFSLTLPLPLEPAFFMHSTIDPEMPLLKEFSSSNSGSSGFGKPQISKSKSRSSQVSVNDVSISEIIPR</sequence>
<evidence type="ECO:0000259" key="2">
    <source>
        <dbReference type="Pfam" id="PF07714"/>
    </source>
</evidence>
<organism evidence="3 4">
    <name type="scientific">Lactuca sativa</name>
    <name type="common">Garden lettuce</name>
    <dbReference type="NCBI Taxonomy" id="4236"/>
    <lineage>
        <taxon>Eukaryota</taxon>
        <taxon>Viridiplantae</taxon>
        <taxon>Streptophyta</taxon>
        <taxon>Embryophyta</taxon>
        <taxon>Tracheophyta</taxon>
        <taxon>Spermatophyta</taxon>
        <taxon>Magnoliopsida</taxon>
        <taxon>eudicotyledons</taxon>
        <taxon>Gunneridae</taxon>
        <taxon>Pentapetalae</taxon>
        <taxon>asterids</taxon>
        <taxon>campanulids</taxon>
        <taxon>Asterales</taxon>
        <taxon>Asteraceae</taxon>
        <taxon>Cichorioideae</taxon>
        <taxon>Cichorieae</taxon>
        <taxon>Lactucinae</taxon>
        <taxon>Lactuca</taxon>
    </lineage>
</organism>
<dbReference type="Pfam" id="PF07714">
    <property type="entry name" value="PK_Tyr_Ser-Thr"/>
    <property type="match status" value="1"/>
</dbReference>
<dbReference type="Gene3D" id="1.10.510.10">
    <property type="entry name" value="Transferase(Phosphotransferase) domain 1"/>
    <property type="match status" value="1"/>
</dbReference>
<dbReference type="PANTHER" id="PTHR27006:SF616">
    <property type="entry name" value="CYSTEINE-RICH RECEPTOR-LIKE PROTEIN KINASE 10"/>
    <property type="match status" value="1"/>
</dbReference>
<feature type="domain" description="Serine-threonine/tyrosine-protein kinase catalytic" evidence="2">
    <location>
        <begin position="19"/>
        <end position="120"/>
    </location>
</feature>
<feature type="region of interest" description="Disordered" evidence="1">
    <location>
        <begin position="156"/>
        <end position="193"/>
    </location>
</feature>
<gene>
    <name evidence="3" type="ORF">LSAT_V11C400179750</name>
</gene>
<evidence type="ECO:0000313" key="4">
    <source>
        <dbReference type="Proteomes" id="UP000235145"/>
    </source>
</evidence>
<accession>A0A9R1XJ30</accession>
<feature type="compositionally biased region" description="Low complexity" evidence="1">
    <location>
        <begin position="156"/>
        <end position="166"/>
    </location>
</feature>
<evidence type="ECO:0000313" key="3">
    <source>
        <dbReference type="EMBL" id="KAJ0209612.1"/>
    </source>
</evidence>
<dbReference type="AlphaFoldDB" id="A0A9R1XJ30"/>
<comment type="caution">
    <text evidence="3">The sequence shown here is derived from an EMBL/GenBank/DDBJ whole genome shotgun (WGS) entry which is preliminary data.</text>
</comment>
<dbReference type="EMBL" id="NBSK02000004">
    <property type="protein sequence ID" value="KAJ0209612.1"/>
    <property type="molecule type" value="Genomic_DNA"/>
</dbReference>
<dbReference type="FunFam" id="1.10.510.10:FF:001722">
    <property type="entry name" value="G-type lectin S-receptor-like serine/threonine-protein kinase B120"/>
    <property type="match status" value="1"/>
</dbReference>
<keyword evidence="4" id="KW-1185">Reference proteome</keyword>